<gene>
    <name evidence="1" type="ORF">EAS64_37530</name>
</gene>
<sequence>MAATSAGNAWAVGETGTPKGPTTSYVLHWNGKAWSVQRSPAPVRYAYYTGVAASGSDAWITGLSTGQPGVEPPAGLAVHRTGGTWQSVTFPGVASTALYGVAFSGKNAAWAAGCVCYGSSAESGVVLHWTGTQWKVAGRLFDALPEAVAVGPGGQAWLVGHDPAGANGDGGFSAHWNGKTWRFVAVPRATGSLLHGVAYFPGGTVWAVGSRSGKDVPFIVRWTGKAWTQVPVPGGRQLQAVSGDAANDGWAVGGDGKTTTILHWNGKAWG</sequence>
<dbReference type="EMBL" id="RPFW01000009">
    <property type="protein sequence ID" value="TVZ00343.1"/>
    <property type="molecule type" value="Genomic_DNA"/>
</dbReference>
<name>A0A6P2BSU4_9ACTN</name>
<dbReference type="SUPFAM" id="SSF63829">
    <property type="entry name" value="Calcium-dependent phosphotriesterase"/>
    <property type="match status" value="1"/>
</dbReference>
<evidence type="ECO:0008006" key="3">
    <source>
        <dbReference type="Google" id="ProtNLM"/>
    </source>
</evidence>
<dbReference type="OrthoDB" id="3454650at2"/>
<evidence type="ECO:0000313" key="2">
    <source>
        <dbReference type="Proteomes" id="UP000460272"/>
    </source>
</evidence>
<organism evidence="1 2">
    <name type="scientific">Trebonia kvetii</name>
    <dbReference type="NCBI Taxonomy" id="2480626"/>
    <lineage>
        <taxon>Bacteria</taxon>
        <taxon>Bacillati</taxon>
        <taxon>Actinomycetota</taxon>
        <taxon>Actinomycetes</taxon>
        <taxon>Streptosporangiales</taxon>
        <taxon>Treboniaceae</taxon>
        <taxon>Trebonia</taxon>
    </lineage>
</organism>
<proteinExistence type="predicted"/>
<dbReference type="RefSeq" id="WP_145861076.1">
    <property type="nucleotide sequence ID" value="NZ_RPFW01000009.1"/>
</dbReference>
<protein>
    <recommendedName>
        <fullName evidence="3">Exo-alpha-sialidase</fullName>
    </recommendedName>
</protein>
<accession>A0A6P2BSU4</accession>
<dbReference type="AlphaFoldDB" id="A0A6P2BSU4"/>
<comment type="caution">
    <text evidence="1">The sequence shown here is derived from an EMBL/GenBank/DDBJ whole genome shotgun (WGS) entry which is preliminary data.</text>
</comment>
<dbReference type="Proteomes" id="UP000460272">
    <property type="component" value="Unassembled WGS sequence"/>
</dbReference>
<reference evidence="1 2" key="1">
    <citation type="submission" date="2018-11" db="EMBL/GenBank/DDBJ databases">
        <title>Trebonia kvetii gen.nov., sp.nov., a novel acidophilic actinobacterium, and proposal of the new actinobacterial family Treboniaceae fam. nov.</title>
        <authorList>
            <person name="Rapoport D."/>
            <person name="Sagova-Mareckova M."/>
            <person name="Sedlacek I."/>
            <person name="Provaznik J."/>
            <person name="Kralova S."/>
            <person name="Pavlinic D."/>
            <person name="Benes V."/>
            <person name="Kopecky J."/>
        </authorList>
    </citation>
    <scope>NUCLEOTIDE SEQUENCE [LARGE SCALE GENOMIC DNA]</scope>
    <source>
        <strain evidence="1 2">15Tr583</strain>
    </source>
</reference>
<evidence type="ECO:0000313" key="1">
    <source>
        <dbReference type="EMBL" id="TVZ00343.1"/>
    </source>
</evidence>
<keyword evidence="2" id="KW-1185">Reference proteome</keyword>